<dbReference type="InterPro" id="IPR002893">
    <property type="entry name" value="Znf_MYND"/>
</dbReference>
<dbReference type="Gene3D" id="6.10.140.2220">
    <property type="match status" value="1"/>
</dbReference>
<dbReference type="OrthoDB" id="3644463at2759"/>
<evidence type="ECO:0000256" key="2">
    <source>
        <dbReference type="ARBA" id="ARBA00022771"/>
    </source>
</evidence>
<evidence type="ECO:0000313" key="6">
    <source>
        <dbReference type="EMBL" id="KXT13904.1"/>
    </source>
</evidence>
<dbReference type="GO" id="GO:0008270">
    <property type="term" value="F:zinc ion binding"/>
    <property type="evidence" value="ECO:0007669"/>
    <property type="project" value="UniProtKB-KW"/>
</dbReference>
<accession>A0A139IGR2</accession>
<evidence type="ECO:0000256" key="3">
    <source>
        <dbReference type="ARBA" id="ARBA00022833"/>
    </source>
</evidence>
<evidence type="ECO:0000256" key="1">
    <source>
        <dbReference type="ARBA" id="ARBA00022723"/>
    </source>
</evidence>
<keyword evidence="7" id="KW-1185">Reference proteome</keyword>
<proteinExistence type="predicted"/>
<protein>
    <recommendedName>
        <fullName evidence="5">MYND-type domain-containing protein</fullName>
    </recommendedName>
</protein>
<keyword evidence="2 4" id="KW-0863">Zinc-finger</keyword>
<gene>
    <name evidence="6" type="ORF">AC579_2631</name>
</gene>
<dbReference type="PROSITE" id="PS50865">
    <property type="entry name" value="ZF_MYND_2"/>
    <property type="match status" value="1"/>
</dbReference>
<name>A0A139IGR2_9PEZI</name>
<keyword evidence="3" id="KW-0862">Zinc</keyword>
<keyword evidence="1" id="KW-0479">Metal-binding</keyword>
<comment type="caution">
    <text evidence="6">The sequence shown here is derived from an EMBL/GenBank/DDBJ whole genome shotgun (WGS) entry which is preliminary data.</text>
</comment>
<evidence type="ECO:0000259" key="5">
    <source>
        <dbReference type="PROSITE" id="PS50865"/>
    </source>
</evidence>
<sequence length="177" mass="20004">MITLQTRPVQLLTGSSLHAKITAIVSLLLDVFIRGRQDSTGIQQSPSFAPWTWAFSGDEEIYEAIQQNLKDCGVQDALCPVRWCTQEEKDILDEQWSKVFAETAVHTTGIPRYPSTSTRAVQLGDASHCHRCRSSMSTWLKRCSACHEAYYCSQVCQTADWQQHKESDCPANRSNNY</sequence>
<organism evidence="6 7">
    <name type="scientific">Pseudocercospora musae</name>
    <dbReference type="NCBI Taxonomy" id="113226"/>
    <lineage>
        <taxon>Eukaryota</taxon>
        <taxon>Fungi</taxon>
        <taxon>Dikarya</taxon>
        <taxon>Ascomycota</taxon>
        <taxon>Pezizomycotina</taxon>
        <taxon>Dothideomycetes</taxon>
        <taxon>Dothideomycetidae</taxon>
        <taxon>Mycosphaerellales</taxon>
        <taxon>Mycosphaerellaceae</taxon>
        <taxon>Pseudocercospora</taxon>
    </lineage>
</organism>
<evidence type="ECO:0000256" key="4">
    <source>
        <dbReference type="PROSITE-ProRule" id="PRU00134"/>
    </source>
</evidence>
<dbReference type="Pfam" id="PF01753">
    <property type="entry name" value="zf-MYND"/>
    <property type="match status" value="1"/>
</dbReference>
<dbReference type="AlphaFoldDB" id="A0A139IGR2"/>
<dbReference type="EMBL" id="LFZO01000100">
    <property type="protein sequence ID" value="KXT13904.1"/>
    <property type="molecule type" value="Genomic_DNA"/>
</dbReference>
<dbReference type="STRING" id="113226.A0A139IGR2"/>
<dbReference type="Proteomes" id="UP000073492">
    <property type="component" value="Unassembled WGS sequence"/>
</dbReference>
<dbReference type="SUPFAM" id="SSF144232">
    <property type="entry name" value="HIT/MYND zinc finger-like"/>
    <property type="match status" value="1"/>
</dbReference>
<evidence type="ECO:0000313" key="7">
    <source>
        <dbReference type="Proteomes" id="UP000073492"/>
    </source>
</evidence>
<reference evidence="6 7" key="1">
    <citation type="submission" date="2015-07" db="EMBL/GenBank/DDBJ databases">
        <title>Comparative genomics of the Sigatoka disease complex on banana suggests a link between parallel evolutionary changes in Pseudocercospora fijiensis and Pseudocercospora eumusae and increased virulence on the banana host.</title>
        <authorList>
            <person name="Chang T.-C."/>
            <person name="Salvucci A."/>
            <person name="Crous P.W."/>
            <person name="Stergiopoulos I."/>
        </authorList>
    </citation>
    <scope>NUCLEOTIDE SEQUENCE [LARGE SCALE GENOMIC DNA]</scope>
    <source>
        <strain evidence="6 7">CBS 116634</strain>
    </source>
</reference>
<feature type="domain" description="MYND-type" evidence="5">
    <location>
        <begin position="129"/>
        <end position="168"/>
    </location>
</feature>